<feature type="compositionally biased region" description="Basic and acidic residues" evidence="9">
    <location>
        <begin position="391"/>
        <end position="409"/>
    </location>
</feature>
<evidence type="ECO:0000259" key="10">
    <source>
        <dbReference type="Pfam" id="PF00294"/>
    </source>
</evidence>
<evidence type="ECO:0000256" key="7">
    <source>
        <dbReference type="ARBA" id="ARBA00025655"/>
    </source>
</evidence>
<comment type="similarity">
    <text evidence="2 8">Belongs to the eukaryotic ribosomal protein eS8 family. Ribosome biogenesis protein NSA2 subfamily.</text>
</comment>
<dbReference type="SUPFAM" id="SSF53613">
    <property type="entry name" value="Ribokinase-like"/>
    <property type="match status" value="1"/>
</dbReference>
<dbReference type="Gene3D" id="2.40.10.310">
    <property type="match status" value="1"/>
</dbReference>
<dbReference type="Pfam" id="PF00294">
    <property type="entry name" value="PfkB"/>
    <property type="match status" value="1"/>
</dbReference>
<evidence type="ECO:0000256" key="2">
    <source>
        <dbReference type="ARBA" id="ARBA00005424"/>
    </source>
</evidence>
<evidence type="ECO:0000256" key="4">
    <source>
        <dbReference type="ARBA" id="ARBA00022552"/>
    </source>
</evidence>
<feature type="domain" description="Carbohydrate kinase PfkB" evidence="10">
    <location>
        <begin position="64"/>
        <end position="321"/>
    </location>
</feature>
<dbReference type="InterPro" id="IPR011611">
    <property type="entry name" value="PfkB_dom"/>
</dbReference>
<gene>
    <name evidence="11" type="ORF">GQ26_0081520</name>
</gene>
<keyword evidence="6 8" id="KW-0687">Ribonucleoprotein</keyword>
<feature type="region of interest" description="Disordered" evidence="9">
    <location>
        <begin position="440"/>
        <end position="465"/>
    </location>
</feature>
<dbReference type="Gene3D" id="3.40.1190.20">
    <property type="match status" value="1"/>
</dbReference>
<proteinExistence type="inferred from homology"/>
<evidence type="ECO:0000313" key="11">
    <source>
        <dbReference type="EMBL" id="KFX49954.1"/>
    </source>
</evidence>
<evidence type="ECO:0000256" key="8">
    <source>
        <dbReference type="RuleBase" id="RU367114"/>
    </source>
</evidence>
<dbReference type="eggNOG" id="KOG3163">
    <property type="taxonomic scope" value="Eukaryota"/>
</dbReference>
<keyword evidence="4 8" id="KW-0698">rRNA processing</keyword>
<sequence>MCLMPSWNYTVIDDHLGTGFQSRDQRRLKIRIPGQKPLLNVLGGSGIYASLGARLFLSESQARSIGWIIQIGNDFPSDIEDDLTALGTTLVIDRKLNQPSTRGLLEYKDSAFGQKTFQYITPVLRIQTEQLNNQALFTAKSFHLFEWPQQLEERISNLLALRRQKGLVDQRPLIIWEPAPLSCEREQLSFFFSAAKLVDVFSPNHLELLRIFGEKPSTPFDRTQVEDLARKLLELGVGPDRTGIMIIRSGEHGSMMLVAGGVPHWIPPYYQASSLKVVDATGAGNAFLGAYAVAYLKTRDSQQAASYGSVAASFALEQIGVPHKIVSNGQELWNGVDISERLQSYIDQIISSTNCLYIHVSLAEALTSPPRYRLNLISSAKYIERFQKTHGRRLDHEERTRKREAREGHLASQKAQSLRGLRAKMYAQKRHAEKIQMKKRIRAQEEKNVKSAAPSEPSSATPLPNYLLDRSQATNAKALSSAIKDKRSEKAAKFSVPLPKVKGISEEEMFKVVNTGKKTHKKSWKRMITKPTFVGQDFTRRNPKFERFIRYAFLDSRLAWFLVVVLMQNSPMGLRYKKANVTHPELGVTVQLPILSVKKNPQNPLYTQLGVLTKGTVIEVNVSELGLVTTSGKVVWGKYAQVSNNPDLDGTVNAVLLV</sequence>
<comment type="subcellular location">
    <subcellularLocation>
        <location evidence="1 8">Nucleus</location>
        <location evidence="1 8">Nucleolus</location>
    </subcellularLocation>
</comment>
<keyword evidence="3 8" id="KW-0690">Ribosome biogenesis</keyword>
<dbReference type="InterPro" id="IPR029056">
    <property type="entry name" value="Ribokinase-like"/>
</dbReference>
<dbReference type="Pfam" id="PF01201">
    <property type="entry name" value="Ribosomal_S8e"/>
    <property type="match status" value="1"/>
</dbReference>
<evidence type="ECO:0000256" key="9">
    <source>
        <dbReference type="SAM" id="MobiDB-lite"/>
    </source>
</evidence>
<dbReference type="GO" id="GO:0006364">
    <property type="term" value="P:rRNA processing"/>
    <property type="evidence" value="ECO:0007669"/>
    <property type="project" value="UniProtKB-KW"/>
</dbReference>
<feature type="region of interest" description="Disordered" evidence="9">
    <location>
        <begin position="391"/>
        <end position="418"/>
    </location>
</feature>
<evidence type="ECO:0000256" key="6">
    <source>
        <dbReference type="ARBA" id="ARBA00023274"/>
    </source>
</evidence>
<dbReference type="GO" id="GO:0005730">
    <property type="term" value="C:nucleolus"/>
    <property type="evidence" value="ECO:0007669"/>
    <property type="project" value="UniProtKB-SubCell"/>
</dbReference>
<protein>
    <recommendedName>
        <fullName evidence="8">Ribosome biogenesis protein NSA2 homolog</fullName>
    </recommendedName>
</protein>
<evidence type="ECO:0000256" key="1">
    <source>
        <dbReference type="ARBA" id="ARBA00004604"/>
    </source>
</evidence>
<dbReference type="GO" id="GO:0042273">
    <property type="term" value="P:ribosomal large subunit biogenesis"/>
    <property type="evidence" value="ECO:0007669"/>
    <property type="project" value="UniProtKB-ARBA"/>
</dbReference>
<dbReference type="FunFam" id="2.40.10.310:FF:000001">
    <property type="entry name" value="NSA2, ribosome biogenesis homolog"/>
    <property type="match status" value="1"/>
</dbReference>
<dbReference type="AlphaFoldDB" id="A0A093VIX4"/>
<reference evidence="11" key="1">
    <citation type="journal article" date="2014" name="PLoS Genet.">
        <title>Signature Gene Expression Reveals Novel Clues to the Molecular Mechanisms of Dimorphic Transition in Penicillium marneffei.</title>
        <authorList>
            <person name="Yang E."/>
            <person name="Wang G."/>
            <person name="Cai J."/>
            <person name="Woo P.C."/>
            <person name="Lau S.K."/>
            <person name="Yuen K.-Y."/>
            <person name="Chow W.-N."/>
            <person name="Lin X."/>
        </authorList>
    </citation>
    <scope>NUCLEOTIDE SEQUENCE [LARGE SCALE GENOMIC DNA]</scope>
    <source>
        <strain evidence="11">PM1</strain>
    </source>
</reference>
<feature type="compositionally biased region" description="Low complexity" evidence="9">
    <location>
        <begin position="451"/>
        <end position="464"/>
    </location>
</feature>
<evidence type="ECO:0000256" key="3">
    <source>
        <dbReference type="ARBA" id="ARBA00022517"/>
    </source>
</evidence>
<dbReference type="InterPro" id="IPR039411">
    <property type="entry name" value="NSA2_fam"/>
</dbReference>
<dbReference type="InterPro" id="IPR022309">
    <property type="entry name" value="Ribosomal_Se8/biogenesis_NSA2"/>
</dbReference>
<comment type="subunit">
    <text evidence="8">Component of the pre-66S ribosomal particle.</text>
</comment>
<organism evidence="11">
    <name type="scientific">Talaromyces marneffei PM1</name>
    <dbReference type="NCBI Taxonomy" id="1077442"/>
    <lineage>
        <taxon>Eukaryota</taxon>
        <taxon>Fungi</taxon>
        <taxon>Dikarya</taxon>
        <taxon>Ascomycota</taxon>
        <taxon>Pezizomycotina</taxon>
        <taxon>Eurotiomycetes</taxon>
        <taxon>Eurotiomycetidae</taxon>
        <taxon>Eurotiales</taxon>
        <taxon>Trichocomaceae</taxon>
        <taxon>Talaromyces</taxon>
        <taxon>Talaromyces sect. Talaromyces</taxon>
    </lineage>
</organism>
<dbReference type="GO" id="GO:0030684">
    <property type="term" value="C:preribosome"/>
    <property type="evidence" value="ECO:0007669"/>
    <property type="project" value="UniProtKB-ARBA"/>
</dbReference>
<keyword evidence="5 8" id="KW-0539">Nucleus</keyword>
<comment type="function">
    <text evidence="7 8">Involved in the biogenesis of the 60S ribosomal subunit. May play a part in the quality control of pre-60S particles.</text>
</comment>
<dbReference type="PANTHER" id="PTHR12642">
    <property type="entry name" value="RIBOSOME BIOGENESIS PROTEIN NSA2 HOMOLOG"/>
    <property type="match status" value="1"/>
</dbReference>
<name>A0A093VIX4_TALMA</name>
<dbReference type="EMBL" id="JPOX01000008">
    <property type="protein sequence ID" value="KFX49954.1"/>
    <property type="molecule type" value="Genomic_DNA"/>
</dbReference>
<evidence type="ECO:0000256" key="5">
    <source>
        <dbReference type="ARBA" id="ARBA00023242"/>
    </source>
</evidence>
<comment type="caution">
    <text evidence="11">The sequence shown here is derived from an EMBL/GenBank/DDBJ whole genome shotgun (WGS) entry which is preliminary data.</text>
</comment>
<dbReference type="CDD" id="cd11381">
    <property type="entry name" value="NSA2"/>
    <property type="match status" value="1"/>
</dbReference>
<accession>A0A093VIX4</accession>
<dbReference type="HOGENOM" id="CLU_027447_0_0_1"/>